<dbReference type="GeneID" id="9132378"/>
<evidence type="ECO:0000259" key="1">
    <source>
        <dbReference type="Pfam" id="PF04071"/>
    </source>
</evidence>
<dbReference type="STRING" id="573063.Metin_1347"/>
<dbReference type="RefSeq" id="WP_013100742.1">
    <property type="nucleotide sequence ID" value="NC_014122.1"/>
</dbReference>
<sequence length="113" mass="13404">MIELAENFLKEVLLKIVNRDCPYYPCHFEGQTCLWCFCPFYPCEDESLGEYIEGKHGKVWSCEKCHWIHSVDIAIEVYKEIAYLIRYLPTEEAIKLLDNHKVMLGIKDKVMRK</sequence>
<dbReference type="HOGENOM" id="CLU_1998728_0_0_2"/>
<organism evidence="2 3">
    <name type="scientific">Methanocaldococcus infernus (strain DSM 11812 / JCM 15783 / ME)</name>
    <dbReference type="NCBI Taxonomy" id="573063"/>
    <lineage>
        <taxon>Archaea</taxon>
        <taxon>Methanobacteriati</taxon>
        <taxon>Methanobacteriota</taxon>
        <taxon>Methanomada group</taxon>
        <taxon>Methanococci</taxon>
        <taxon>Methanococcales</taxon>
        <taxon>Methanocaldococcaceae</taxon>
        <taxon>Methanocaldococcus</taxon>
    </lineage>
</organism>
<evidence type="ECO:0000313" key="2">
    <source>
        <dbReference type="EMBL" id="ADG13997.1"/>
    </source>
</evidence>
<protein>
    <submittedName>
        <fullName evidence="2">Cysteine-rich small domain protein</fullName>
    </submittedName>
</protein>
<evidence type="ECO:0000313" key="3">
    <source>
        <dbReference type="Proteomes" id="UP000002061"/>
    </source>
</evidence>
<feature type="domain" description="Cysteine-rich small" evidence="1">
    <location>
        <begin position="16"/>
        <end position="83"/>
    </location>
</feature>
<dbReference type="OrthoDB" id="39225at2157"/>
<dbReference type="InterPro" id="IPR007212">
    <property type="entry name" value="Zf-like"/>
</dbReference>
<proteinExistence type="predicted"/>
<dbReference type="eggNOG" id="arCOG05056">
    <property type="taxonomic scope" value="Archaea"/>
</dbReference>
<dbReference type="EMBL" id="CP002009">
    <property type="protein sequence ID" value="ADG13997.1"/>
    <property type="molecule type" value="Genomic_DNA"/>
</dbReference>
<keyword evidence="3" id="KW-1185">Reference proteome</keyword>
<dbReference type="KEGG" id="mif:Metin_1347"/>
<name>D5VTU4_METIM</name>
<dbReference type="AlphaFoldDB" id="D5VTU4"/>
<dbReference type="Proteomes" id="UP000002061">
    <property type="component" value="Chromosome"/>
</dbReference>
<reference evidence="2" key="1">
    <citation type="submission" date="2010-04" db="EMBL/GenBank/DDBJ databases">
        <title>Complete sequence of Methanocaldococcus infernus ME.</title>
        <authorList>
            <consortium name="US DOE Joint Genome Institute"/>
            <person name="Lucas S."/>
            <person name="Copeland A."/>
            <person name="Lapidus A."/>
            <person name="Cheng J.-F."/>
            <person name="Bruce D."/>
            <person name="Goodwin L."/>
            <person name="Pitluck S."/>
            <person name="Munk A.C."/>
            <person name="Detter J.C."/>
            <person name="Han C."/>
            <person name="Tapia R."/>
            <person name="Land M."/>
            <person name="Hauser L."/>
            <person name="Kyrpides N."/>
            <person name="Mikhailova N."/>
            <person name="Sieprawska-Lupa M."/>
            <person name="Whitman W.B."/>
            <person name="Woyke T."/>
        </authorList>
    </citation>
    <scope>NUCLEOTIDE SEQUENCE [LARGE SCALE GENOMIC DNA]</scope>
    <source>
        <strain evidence="2">ME</strain>
    </source>
</reference>
<dbReference type="Pfam" id="PF04071">
    <property type="entry name" value="zf-like"/>
    <property type="match status" value="1"/>
</dbReference>
<accession>D5VTU4</accession>
<gene>
    <name evidence="2" type="ordered locus">Metin_1347</name>
</gene>